<proteinExistence type="predicted"/>
<gene>
    <name evidence="2" type="ORF">AVEN_185817_1</name>
    <name evidence="1" type="ORF">AVEN_252985_1</name>
</gene>
<evidence type="ECO:0000313" key="3">
    <source>
        <dbReference type="Proteomes" id="UP000499080"/>
    </source>
</evidence>
<comment type="caution">
    <text evidence="1">The sequence shown here is derived from an EMBL/GenBank/DDBJ whole genome shotgun (WGS) entry which is preliminary data.</text>
</comment>
<dbReference type="AlphaFoldDB" id="A0A4Y2IBE0"/>
<sequence length="118" mass="13036">MLALKPVIEWVITANEEINIRSDSEYSLHALKSLYGKSKKSLAQMNLLGNARIRLGFVKAYLGIEGNEAEDTLAKAATTDGKPVNLPFPKSDLKNHLLQLTLSCWQAEWDNGETGSSF</sequence>
<dbReference type="EMBL" id="BGPR01106043">
    <property type="protein sequence ID" value="GBM75038.1"/>
    <property type="molecule type" value="Genomic_DNA"/>
</dbReference>
<dbReference type="GO" id="GO:0003676">
    <property type="term" value="F:nucleic acid binding"/>
    <property type="evidence" value="ECO:0007669"/>
    <property type="project" value="InterPro"/>
</dbReference>
<keyword evidence="3" id="KW-1185">Reference proteome</keyword>
<organism evidence="1 3">
    <name type="scientific">Araneus ventricosus</name>
    <name type="common">Orbweaver spider</name>
    <name type="synonym">Epeira ventricosa</name>
    <dbReference type="NCBI Taxonomy" id="182803"/>
    <lineage>
        <taxon>Eukaryota</taxon>
        <taxon>Metazoa</taxon>
        <taxon>Ecdysozoa</taxon>
        <taxon>Arthropoda</taxon>
        <taxon>Chelicerata</taxon>
        <taxon>Arachnida</taxon>
        <taxon>Araneae</taxon>
        <taxon>Araneomorphae</taxon>
        <taxon>Entelegynae</taxon>
        <taxon>Araneoidea</taxon>
        <taxon>Araneidae</taxon>
        <taxon>Araneus</taxon>
    </lineage>
</organism>
<protein>
    <submittedName>
        <fullName evidence="1">Uncharacterized protein</fullName>
    </submittedName>
</protein>
<dbReference type="OrthoDB" id="6437659at2759"/>
<name>A0A4Y2IBE0_ARAVE</name>
<dbReference type="InterPro" id="IPR012337">
    <property type="entry name" value="RNaseH-like_sf"/>
</dbReference>
<evidence type="ECO:0000313" key="2">
    <source>
        <dbReference type="EMBL" id="GBM75080.1"/>
    </source>
</evidence>
<dbReference type="EMBL" id="BGPR01106053">
    <property type="protein sequence ID" value="GBM75080.1"/>
    <property type="molecule type" value="Genomic_DNA"/>
</dbReference>
<evidence type="ECO:0000313" key="1">
    <source>
        <dbReference type="EMBL" id="GBM75038.1"/>
    </source>
</evidence>
<dbReference type="Gene3D" id="3.30.420.10">
    <property type="entry name" value="Ribonuclease H-like superfamily/Ribonuclease H"/>
    <property type="match status" value="1"/>
</dbReference>
<reference evidence="1 3" key="1">
    <citation type="journal article" date="2019" name="Sci. Rep.">
        <title>Orb-weaving spider Araneus ventricosus genome elucidates the spidroin gene catalogue.</title>
        <authorList>
            <person name="Kono N."/>
            <person name="Nakamura H."/>
            <person name="Ohtoshi R."/>
            <person name="Moran D.A.P."/>
            <person name="Shinohara A."/>
            <person name="Yoshida Y."/>
            <person name="Fujiwara M."/>
            <person name="Mori M."/>
            <person name="Tomita M."/>
            <person name="Arakawa K."/>
        </authorList>
    </citation>
    <scope>NUCLEOTIDE SEQUENCE [LARGE SCALE GENOMIC DNA]</scope>
</reference>
<dbReference type="Proteomes" id="UP000499080">
    <property type="component" value="Unassembled WGS sequence"/>
</dbReference>
<dbReference type="SUPFAM" id="SSF53098">
    <property type="entry name" value="Ribonuclease H-like"/>
    <property type="match status" value="1"/>
</dbReference>
<dbReference type="InterPro" id="IPR036397">
    <property type="entry name" value="RNaseH_sf"/>
</dbReference>
<accession>A0A4Y2IBE0</accession>